<keyword evidence="2" id="KW-1185">Reference proteome</keyword>
<dbReference type="Proteomes" id="UP000596742">
    <property type="component" value="Unassembled WGS sequence"/>
</dbReference>
<accession>A0A8B6BSL2</accession>
<reference evidence="1" key="1">
    <citation type="submission" date="2018-11" db="EMBL/GenBank/DDBJ databases">
        <authorList>
            <person name="Alioto T."/>
            <person name="Alioto T."/>
        </authorList>
    </citation>
    <scope>NUCLEOTIDE SEQUENCE</scope>
</reference>
<protein>
    <submittedName>
        <fullName evidence="1">Uncharacterized protein</fullName>
    </submittedName>
</protein>
<gene>
    <name evidence="1" type="ORF">MGAL_10B039690</name>
</gene>
<dbReference type="EMBL" id="UYJE01000642">
    <property type="protein sequence ID" value="VDH94818.1"/>
    <property type="molecule type" value="Genomic_DNA"/>
</dbReference>
<name>A0A8B6BSL2_MYTGA</name>
<sequence>MDSFRYESDKVMLDLSNYEYLCPTALNWQIRSTALCTSTDKYNCLHDENTDTLREICRESPSMLAAGNRYVIRGNLDGEYCNENRYQPFIFQTNKDNECAIQKSNCDEAGQIIYSNGSTTEDKSCRCDYSKSYAPIKKPSNPCYCVPSKEDCSCYLKLCPEKTHLSSEYICVSDYTLVTLDECGQIQLTRFVFINNYKCGKKLVRTSRCETVSQPATQAEVAENPNVSSNSPISPLALVAIFNADSVQDLDLDY</sequence>
<evidence type="ECO:0000313" key="1">
    <source>
        <dbReference type="EMBL" id="VDH94818.1"/>
    </source>
</evidence>
<organism evidence="1 2">
    <name type="scientific">Mytilus galloprovincialis</name>
    <name type="common">Mediterranean mussel</name>
    <dbReference type="NCBI Taxonomy" id="29158"/>
    <lineage>
        <taxon>Eukaryota</taxon>
        <taxon>Metazoa</taxon>
        <taxon>Spiralia</taxon>
        <taxon>Lophotrochozoa</taxon>
        <taxon>Mollusca</taxon>
        <taxon>Bivalvia</taxon>
        <taxon>Autobranchia</taxon>
        <taxon>Pteriomorphia</taxon>
        <taxon>Mytilida</taxon>
        <taxon>Mytiloidea</taxon>
        <taxon>Mytilidae</taxon>
        <taxon>Mytilinae</taxon>
        <taxon>Mytilus</taxon>
    </lineage>
</organism>
<comment type="caution">
    <text evidence="1">The sequence shown here is derived from an EMBL/GenBank/DDBJ whole genome shotgun (WGS) entry which is preliminary data.</text>
</comment>
<proteinExistence type="predicted"/>
<dbReference type="OrthoDB" id="6090904at2759"/>
<dbReference type="AlphaFoldDB" id="A0A8B6BSL2"/>
<evidence type="ECO:0000313" key="2">
    <source>
        <dbReference type="Proteomes" id="UP000596742"/>
    </source>
</evidence>